<gene>
    <name evidence="1" type="ORF">PTTW11_02515</name>
</gene>
<protein>
    <submittedName>
        <fullName evidence="1">Uncharacterized protein</fullName>
    </submittedName>
</protein>
<dbReference type="EMBL" id="HG992978">
    <property type="protein sequence ID" value="CAE7013491.1"/>
    <property type="molecule type" value="Genomic_DNA"/>
</dbReference>
<evidence type="ECO:0000313" key="1">
    <source>
        <dbReference type="EMBL" id="CAE7013491.1"/>
    </source>
</evidence>
<proteinExistence type="predicted"/>
<organism evidence="1 2">
    <name type="scientific">Pyrenophora teres f. teres</name>
    <dbReference type="NCBI Taxonomy" id="97479"/>
    <lineage>
        <taxon>Eukaryota</taxon>
        <taxon>Fungi</taxon>
        <taxon>Dikarya</taxon>
        <taxon>Ascomycota</taxon>
        <taxon>Pezizomycotina</taxon>
        <taxon>Dothideomycetes</taxon>
        <taxon>Pleosporomycetidae</taxon>
        <taxon>Pleosporales</taxon>
        <taxon>Pleosporineae</taxon>
        <taxon>Pleosporaceae</taxon>
        <taxon>Pyrenophora</taxon>
    </lineage>
</organism>
<reference evidence="1" key="1">
    <citation type="submission" date="2021-02" db="EMBL/GenBank/DDBJ databases">
        <authorList>
            <person name="Syme A R."/>
            <person name="Syme A R."/>
            <person name="Moolhuijzen P."/>
        </authorList>
    </citation>
    <scope>NUCLEOTIDE SEQUENCE</scope>
    <source>
        <strain evidence="1">W1-1</strain>
    </source>
</reference>
<name>A0A6S6VVV5_9PLEO</name>
<evidence type="ECO:0000313" key="2">
    <source>
        <dbReference type="Proteomes" id="UP000472372"/>
    </source>
</evidence>
<accession>A0A6S6VVV5</accession>
<dbReference type="AlphaFoldDB" id="A0A6S6VVV5"/>
<sequence length="448" mass="51105">MSHFEEDPKPLQRRDTSSSDTVIVYVQSTDKLYADDEENVTKQAKTQKPLAIKYVSRLPWRSGQDIYVPSDRQRDHETKDGTTAICDCCRYVATVNVDRIEPRFRLSRALSSSRKKIYVFDQPLQSSDSDALHRSSPQTSRTLMATASMSKSQERLLIQNTTMNLGHTSEMALSARETVPIHWPMTIPEYANFAICSSQPVRLCAPGSMQVHATSPIHICCNRRLYVIPAGVPTPGFARGWLKLPVELKLAILRCNLIFSVSIWPSNANAVIRNHLLPYLRMTPDIAEIAKLVFYQENRFIIQFSPSMPGCNTAVVKPPMPVRSQLRHIKFLTRLTVLDWKILREISGEGDRVGFRNIVHLEVRCLLKEAAMDYMSNGRFKQKNDVEASEEDHHYLQGPPIRFPFDGVVLYDMFGCDSTGNWEEDITTLTWLQTMKDLVSTHITFNHE</sequence>
<dbReference type="Proteomes" id="UP000472372">
    <property type="component" value="Chromosome 2"/>
</dbReference>